<dbReference type="EMBL" id="CP144700">
    <property type="protein sequence ID" value="WVZ22748.1"/>
    <property type="molecule type" value="Genomic_DNA"/>
</dbReference>
<organism evidence="1 2">
    <name type="scientific">Vigna mungo</name>
    <name type="common">Black gram</name>
    <name type="synonym">Phaseolus mungo</name>
    <dbReference type="NCBI Taxonomy" id="3915"/>
    <lineage>
        <taxon>Eukaryota</taxon>
        <taxon>Viridiplantae</taxon>
        <taxon>Streptophyta</taxon>
        <taxon>Embryophyta</taxon>
        <taxon>Tracheophyta</taxon>
        <taxon>Spermatophyta</taxon>
        <taxon>Magnoliopsida</taxon>
        <taxon>eudicotyledons</taxon>
        <taxon>Gunneridae</taxon>
        <taxon>Pentapetalae</taxon>
        <taxon>rosids</taxon>
        <taxon>fabids</taxon>
        <taxon>Fabales</taxon>
        <taxon>Fabaceae</taxon>
        <taxon>Papilionoideae</taxon>
        <taxon>50 kb inversion clade</taxon>
        <taxon>NPAAA clade</taxon>
        <taxon>indigoferoid/millettioid clade</taxon>
        <taxon>Phaseoleae</taxon>
        <taxon>Vigna</taxon>
    </lineage>
</organism>
<protein>
    <submittedName>
        <fullName evidence="1">Uncharacterized protein</fullName>
    </submittedName>
</protein>
<accession>A0AAQ3PA77</accession>
<name>A0AAQ3PA77_VIGMU</name>
<dbReference type="AlphaFoldDB" id="A0AAQ3PA77"/>
<evidence type="ECO:0000313" key="2">
    <source>
        <dbReference type="Proteomes" id="UP001374535"/>
    </source>
</evidence>
<gene>
    <name evidence="1" type="ORF">V8G54_001292</name>
</gene>
<keyword evidence="2" id="KW-1185">Reference proteome</keyword>
<evidence type="ECO:0000313" key="1">
    <source>
        <dbReference type="EMBL" id="WVZ22748.1"/>
    </source>
</evidence>
<reference evidence="1 2" key="1">
    <citation type="journal article" date="2023" name="Life. Sci Alliance">
        <title>Evolutionary insights into 3D genome organization and epigenetic landscape of Vigna mungo.</title>
        <authorList>
            <person name="Junaid A."/>
            <person name="Singh B."/>
            <person name="Bhatia S."/>
        </authorList>
    </citation>
    <scope>NUCLEOTIDE SEQUENCE [LARGE SCALE GENOMIC DNA]</scope>
    <source>
        <strain evidence="1">Urdbean</strain>
    </source>
</reference>
<proteinExistence type="predicted"/>
<dbReference type="Proteomes" id="UP001374535">
    <property type="component" value="Chromosome 1"/>
</dbReference>
<sequence length="153" mass="17824">MKEEEQTWFATMLFEFYEKRFGDCPSAIRVRKLGVNEDFMMVVQRRRRHGVQRVCAKTKPSMALRFAWIDCPSAVRVRKLGVNEGFMMVAQRRRCHGVRRVPANTKLGCCIGFCRDWRQRLTREVGGMACVGTKFKGKVVVVVEEEEEKKVMN</sequence>